<sequence length="656" mass="74942">MESKPPGRRRIQTLFRRAESSASSLVAVQPPRASICELCQKLSLSFSKLRSGNHVFHGTPSQIAISAEAGCPLCGLLSENFDLGPISLPIRFYGIRRRLSLQEKESLVEEGDIEALRLLNGYDRDDTNPFSHKLALYTTHDDVSASSLKRRPFIKDFASEECFRLIKSWLDTCVFHHPGCNTSIISQLPTRVIDVGMQGGQQDPFLFTPPQGYKYSYVALSYCWGNTETRFVLTKENSLLPTYRLPLRTLPKTLKDAIEITRKLKFRFLWVDALCIIQEGDGGEDFLRQSVTMRHIYGNATLTIAAAAAKNVNEGIFRKPHHEQPECKVLYDLPDGTIGTAYLEFEENDRGASRVDEPLNTRAWAFQERILSPRVVVFYEDQLSWDCTSALIDSNGPLNPLLKQNRDSPGRYSDFVASQVPVDDAATSNQAIYMAYWRSLVEFYSRRALTKTSDKLNAIAGLAELIKLKTEDSSYIAGIWKSDLEAQLCWYTDKPFLKRPERYRAPTWSWASIDGPVRFWIGANFRLLPVEIQIPPEGNELGEIREAVLKIRGHLHSWDRPQIEQPNWTDQRKGLYFDDLSEKKDFYSKEGDTRYFSFYTGVPKISVPSSTLWIYAFILKAVGTRYRRVGIMVDDWMCQIRPKEWTDRSPVTICIE</sequence>
<dbReference type="Pfam" id="PF06985">
    <property type="entry name" value="HET"/>
    <property type="match status" value="1"/>
</dbReference>
<evidence type="ECO:0000259" key="1">
    <source>
        <dbReference type="Pfam" id="PF06985"/>
    </source>
</evidence>
<organism evidence="2 3">
    <name type="scientific">Venustampulla echinocandica</name>
    <dbReference type="NCBI Taxonomy" id="2656787"/>
    <lineage>
        <taxon>Eukaryota</taxon>
        <taxon>Fungi</taxon>
        <taxon>Dikarya</taxon>
        <taxon>Ascomycota</taxon>
        <taxon>Pezizomycotina</taxon>
        <taxon>Leotiomycetes</taxon>
        <taxon>Helotiales</taxon>
        <taxon>Pleuroascaceae</taxon>
        <taxon>Venustampulla</taxon>
    </lineage>
</organism>
<dbReference type="InterPro" id="IPR010730">
    <property type="entry name" value="HET"/>
</dbReference>
<dbReference type="EMBL" id="NPIC01000002">
    <property type="protein sequence ID" value="RDL38648.1"/>
    <property type="molecule type" value="Genomic_DNA"/>
</dbReference>
<protein>
    <recommendedName>
        <fullName evidence="1">Heterokaryon incompatibility domain-containing protein</fullName>
    </recommendedName>
</protein>
<dbReference type="GeneID" id="43595837"/>
<dbReference type="PANTHER" id="PTHR33112:SF16">
    <property type="entry name" value="HETEROKARYON INCOMPATIBILITY DOMAIN-CONTAINING PROTEIN"/>
    <property type="match status" value="1"/>
</dbReference>
<dbReference type="Proteomes" id="UP000254866">
    <property type="component" value="Unassembled WGS sequence"/>
</dbReference>
<proteinExistence type="predicted"/>
<accession>A0A370TT25</accession>
<gene>
    <name evidence="2" type="ORF">BP5553_02988</name>
</gene>
<evidence type="ECO:0000313" key="2">
    <source>
        <dbReference type="EMBL" id="RDL38648.1"/>
    </source>
</evidence>
<dbReference type="OrthoDB" id="5347061at2759"/>
<name>A0A370TT25_9HELO</name>
<comment type="caution">
    <text evidence="2">The sequence shown here is derived from an EMBL/GenBank/DDBJ whole genome shotgun (WGS) entry which is preliminary data.</text>
</comment>
<dbReference type="AlphaFoldDB" id="A0A370TT25"/>
<dbReference type="PANTHER" id="PTHR33112">
    <property type="entry name" value="DOMAIN PROTEIN, PUTATIVE-RELATED"/>
    <property type="match status" value="1"/>
</dbReference>
<feature type="domain" description="Heterokaryon incompatibility" evidence="1">
    <location>
        <begin position="217"/>
        <end position="368"/>
    </location>
</feature>
<keyword evidence="3" id="KW-1185">Reference proteome</keyword>
<reference evidence="2 3" key="1">
    <citation type="journal article" date="2018" name="IMA Fungus">
        <title>IMA Genome-F 9: Draft genome sequence of Annulohypoxylon stygium, Aspergillus mulundensis, Berkeleyomyces basicola (syn. Thielaviopsis basicola), Ceratocystis smalleyi, two Cercospora beticola strains, Coleophoma cylindrospora, Fusarium fracticaudum, Phialophora cf. hyalina, and Morchella septimelata.</title>
        <authorList>
            <person name="Wingfield B.D."/>
            <person name="Bills G.F."/>
            <person name="Dong Y."/>
            <person name="Huang W."/>
            <person name="Nel W.J."/>
            <person name="Swalarsk-Parry B.S."/>
            <person name="Vaghefi N."/>
            <person name="Wilken P.M."/>
            <person name="An Z."/>
            <person name="de Beer Z.W."/>
            <person name="De Vos L."/>
            <person name="Chen L."/>
            <person name="Duong T.A."/>
            <person name="Gao Y."/>
            <person name="Hammerbacher A."/>
            <person name="Kikkert J.R."/>
            <person name="Li Y."/>
            <person name="Li H."/>
            <person name="Li K."/>
            <person name="Li Q."/>
            <person name="Liu X."/>
            <person name="Ma X."/>
            <person name="Naidoo K."/>
            <person name="Pethybridge S.J."/>
            <person name="Sun J."/>
            <person name="Steenkamp E.T."/>
            <person name="van der Nest M.A."/>
            <person name="van Wyk S."/>
            <person name="Wingfield M.J."/>
            <person name="Xiong C."/>
            <person name="Yue Q."/>
            <person name="Zhang X."/>
        </authorList>
    </citation>
    <scope>NUCLEOTIDE SEQUENCE [LARGE SCALE GENOMIC DNA]</scope>
    <source>
        <strain evidence="2 3">BP 5553</strain>
    </source>
</reference>
<evidence type="ECO:0000313" key="3">
    <source>
        <dbReference type="Proteomes" id="UP000254866"/>
    </source>
</evidence>
<dbReference type="RefSeq" id="XP_031871304.1">
    <property type="nucleotide sequence ID" value="XM_032011611.1"/>
</dbReference>